<reference evidence="1 2" key="1">
    <citation type="submission" date="2024-09" db="EMBL/GenBank/DDBJ databases">
        <authorList>
            <person name="Sun Q."/>
            <person name="Mori K."/>
        </authorList>
    </citation>
    <scope>NUCLEOTIDE SEQUENCE [LARGE SCALE GENOMIC DNA]</scope>
    <source>
        <strain evidence="1 2">CCM 7759</strain>
    </source>
</reference>
<comment type="caution">
    <text evidence="1">The sequence shown here is derived from an EMBL/GenBank/DDBJ whole genome shotgun (WGS) entry which is preliminary data.</text>
</comment>
<organism evidence="1 2">
    <name type="scientific">Paenibacillus chartarius</name>
    <dbReference type="NCBI Taxonomy" id="747481"/>
    <lineage>
        <taxon>Bacteria</taxon>
        <taxon>Bacillati</taxon>
        <taxon>Bacillota</taxon>
        <taxon>Bacilli</taxon>
        <taxon>Bacillales</taxon>
        <taxon>Paenibacillaceae</taxon>
        <taxon>Paenibacillus</taxon>
    </lineage>
</organism>
<dbReference type="RefSeq" id="WP_377472078.1">
    <property type="nucleotide sequence ID" value="NZ_JBHLWN010000077.1"/>
</dbReference>
<sequence length="179" mass="19928">MFDPTIYDNLKVVLEGCVYDLDLDGKILVTNRSDRVELASMARSCSIRFREIDGGAAAAELGLHTELADLAAELLEQEHIVPGCVLTVRFETFTTDPQHDCPTVEKALLDIWEDRPDVVQTVSYQWPRSTAASQLHISLDFRRKVDESHAADFPKLVQAAAHSLRWLNDYASSRGGTGL</sequence>
<dbReference type="Proteomes" id="UP001589776">
    <property type="component" value="Unassembled WGS sequence"/>
</dbReference>
<name>A0ABV6DPV5_9BACL</name>
<evidence type="ECO:0000313" key="2">
    <source>
        <dbReference type="Proteomes" id="UP001589776"/>
    </source>
</evidence>
<evidence type="ECO:0000313" key="1">
    <source>
        <dbReference type="EMBL" id="MFC0214675.1"/>
    </source>
</evidence>
<dbReference type="EMBL" id="JBHLWN010000077">
    <property type="protein sequence ID" value="MFC0214675.1"/>
    <property type="molecule type" value="Genomic_DNA"/>
</dbReference>
<keyword evidence="2" id="KW-1185">Reference proteome</keyword>
<accession>A0ABV6DPV5</accession>
<protein>
    <submittedName>
        <fullName evidence="1">Uncharacterized protein</fullName>
    </submittedName>
</protein>
<gene>
    <name evidence="1" type="ORF">ACFFK0_19910</name>
</gene>
<proteinExistence type="predicted"/>